<dbReference type="InterPro" id="IPR001579">
    <property type="entry name" value="Glyco_hydro_18_chit_AS"/>
</dbReference>
<keyword evidence="10" id="KW-0624">Polysaccharide degradation</keyword>
<dbReference type="SMART" id="SM00270">
    <property type="entry name" value="ChtBD1"/>
    <property type="match status" value="2"/>
</dbReference>
<keyword evidence="9 12" id="KW-0326">Glycosidase</keyword>
<dbReference type="Pfam" id="PF00704">
    <property type="entry name" value="Glyco_hydro_18"/>
    <property type="match status" value="2"/>
</dbReference>
<dbReference type="EC" id="3.2.1.14" evidence="3"/>
<keyword evidence="17" id="KW-1185">Reference proteome</keyword>
<dbReference type="SUPFAM" id="SSF57016">
    <property type="entry name" value="Plant lectins/antimicrobial peptides"/>
    <property type="match status" value="1"/>
</dbReference>
<dbReference type="GO" id="GO:0008061">
    <property type="term" value="F:chitin binding"/>
    <property type="evidence" value="ECO:0007669"/>
    <property type="project" value="UniProtKB-UniRule"/>
</dbReference>
<sequence>MRRKLKIACPWSLRIVAALIIPTGNATFLDLAEYSLLGSHLPEGTCSGDTPCVNAACCSIGGVYGYSPAECGKGNCTLNCEAKAQCGPYAKEGAQTCPLDVCSSKFGWCGFADEFCADGSQKGYGGCGDVKKHKWSSDGGYLRRQIGYYESWANFQACQKVSPSDLDLTGYTHINFAFGVFDEVKEDGLFGTKRSTFKIPPMGSHSEKLFSEFINLKNGRDGLQTWISVGGWSFSDPGPTRHMWSYMTQQPSSRQNLPDNLIQFMETYGFDGVDLDWEYPQATDRDGAPADTKNYAALPHTGIFNILTLSPWSVMLTGSISCLTTSKNIGPYIAPHTNVTEIDLGLDLFWRAKIDPYKVVMGLALYARSFKLADPSCDVPNGICQFIYEGGVGANVGGCSDASGILKSAESREIIRGEDKARDVIFDENAAVKWMTWNIDQWVSFDDGETLEMKRNFAMSRCLGGTMVCLAMDQIEQKSQDALIAQPVTLNNNQLQIKDYLDRINAAHSACFMSECGEKCPTGTNHVIDMSGSQSMVGMSLNECDESKERTLCYADDTMIGDCQWQGGGGLGMPCFSGCKIEETELIQSTRYRQDKNSGELDCSGNTYASFCCASFLAPPGGISSQVDRDSKDEESNDNDDPIMAKYGGQAKAIAEAGAEQVGLDIAAKSLCSLIVTGIEALLDGAELAVPVFGEIAIGIESLVEVFANRFIIKACSELIEKEGKAAIKAIEKKLKPKRVTKRPINTRPPKSSHTSAKTRTTDECGRKRADDPECKRRKRYHPSITTTAISDQLQGRTTRTLTLDCARYPQPCWHYSSVIKNNPHSAYVTCPCRPQEYTAEEWYGEHNKHVLDADVECEADERPAARFIEINDGYEYLQGHGKRVPKSEKQFIRLLSGSQNAAAGQRFRGCPKMA</sequence>
<dbReference type="EMBL" id="MLKD01000025">
    <property type="protein sequence ID" value="OQE16147.1"/>
    <property type="molecule type" value="Genomic_DNA"/>
</dbReference>
<dbReference type="GO" id="GO:0008843">
    <property type="term" value="F:endochitinase activity"/>
    <property type="evidence" value="ECO:0007669"/>
    <property type="project" value="UniProtKB-EC"/>
</dbReference>
<evidence type="ECO:0000256" key="11">
    <source>
        <dbReference type="PROSITE-ProRule" id="PRU00261"/>
    </source>
</evidence>
<dbReference type="SUPFAM" id="SSF54556">
    <property type="entry name" value="Chitinase insertion domain"/>
    <property type="match status" value="1"/>
</dbReference>
<organism evidence="16 17">
    <name type="scientific">Penicillium steckii</name>
    <dbReference type="NCBI Taxonomy" id="303698"/>
    <lineage>
        <taxon>Eukaryota</taxon>
        <taxon>Fungi</taxon>
        <taxon>Dikarya</taxon>
        <taxon>Ascomycota</taxon>
        <taxon>Pezizomycotina</taxon>
        <taxon>Eurotiomycetes</taxon>
        <taxon>Eurotiomycetidae</taxon>
        <taxon>Eurotiales</taxon>
        <taxon>Aspergillaceae</taxon>
        <taxon>Penicillium</taxon>
    </lineage>
</organism>
<feature type="domain" description="Chitin-binding type-1" evidence="14">
    <location>
        <begin position="83"/>
        <end position="129"/>
    </location>
</feature>
<evidence type="ECO:0000256" key="4">
    <source>
        <dbReference type="ARBA" id="ARBA00022669"/>
    </source>
</evidence>
<dbReference type="SMART" id="SM00636">
    <property type="entry name" value="Glyco_18"/>
    <property type="match status" value="1"/>
</dbReference>
<dbReference type="GO" id="GO:0000272">
    <property type="term" value="P:polysaccharide catabolic process"/>
    <property type="evidence" value="ECO:0007669"/>
    <property type="project" value="UniProtKB-KW"/>
</dbReference>
<evidence type="ECO:0000313" key="17">
    <source>
        <dbReference type="Proteomes" id="UP000191285"/>
    </source>
</evidence>
<dbReference type="Gene3D" id="3.30.60.10">
    <property type="entry name" value="Endochitinase-like"/>
    <property type="match status" value="1"/>
</dbReference>
<dbReference type="Gene3D" id="3.20.20.80">
    <property type="entry name" value="Glycosidases"/>
    <property type="match status" value="1"/>
</dbReference>
<dbReference type="PROSITE" id="PS50941">
    <property type="entry name" value="CHIT_BIND_I_2"/>
    <property type="match status" value="1"/>
</dbReference>
<dbReference type="InterPro" id="IPR011583">
    <property type="entry name" value="Chitinase_II/V-like_cat"/>
</dbReference>
<dbReference type="PANTHER" id="PTHR11177">
    <property type="entry name" value="CHITINASE"/>
    <property type="match status" value="1"/>
</dbReference>
<evidence type="ECO:0000259" key="14">
    <source>
        <dbReference type="PROSITE" id="PS50941"/>
    </source>
</evidence>
<dbReference type="Proteomes" id="UP000191285">
    <property type="component" value="Unassembled WGS sequence"/>
</dbReference>
<dbReference type="InterPro" id="IPR050314">
    <property type="entry name" value="Glycosyl_Hydrlase_18"/>
</dbReference>
<dbReference type="STRING" id="303698.A0A1V6SQ14"/>
<dbReference type="PROSITE" id="PS01095">
    <property type="entry name" value="GH18_1"/>
    <property type="match status" value="1"/>
</dbReference>
<evidence type="ECO:0000256" key="13">
    <source>
        <dbReference type="SAM" id="MobiDB-lite"/>
    </source>
</evidence>
<dbReference type="PROSITE" id="PS51910">
    <property type="entry name" value="GH18_2"/>
    <property type="match status" value="1"/>
</dbReference>
<dbReference type="InterPro" id="IPR001223">
    <property type="entry name" value="Glyco_hydro18_cat"/>
</dbReference>
<keyword evidence="8" id="KW-0119">Carbohydrate metabolism</keyword>
<evidence type="ECO:0000256" key="8">
    <source>
        <dbReference type="ARBA" id="ARBA00023277"/>
    </source>
</evidence>
<dbReference type="Gene3D" id="3.10.50.10">
    <property type="match status" value="1"/>
</dbReference>
<evidence type="ECO:0000256" key="7">
    <source>
        <dbReference type="ARBA" id="ARBA00023026"/>
    </source>
</evidence>
<evidence type="ECO:0000256" key="2">
    <source>
        <dbReference type="ARBA" id="ARBA00008682"/>
    </source>
</evidence>
<feature type="domain" description="GH18" evidence="15">
    <location>
        <begin position="143"/>
        <end position="486"/>
    </location>
</feature>
<reference evidence="17" key="1">
    <citation type="journal article" date="2017" name="Nat. Microbiol.">
        <title>Global analysis of biosynthetic gene clusters reveals vast potential of secondary metabolite production in Penicillium species.</title>
        <authorList>
            <person name="Nielsen J.C."/>
            <person name="Grijseels S."/>
            <person name="Prigent S."/>
            <person name="Ji B."/>
            <person name="Dainat J."/>
            <person name="Nielsen K.F."/>
            <person name="Frisvad J.C."/>
            <person name="Workman M."/>
            <person name="Nielsen J."/>
        </authorList>
    </citation>
    <scope>NUCLEOTIDE SEQUENCE [LARGE SCALE GENOMIC DNA]</scope>
    <source>
        <strain evidence="17">IBT 24891</strain>
    </source>
</reference>
<feature type="disulfide bond" evidence="11">
    <location>
        <begin position="97"/>
        <end position="109"/>
    </location>
</feature>
<evidence type="ECO:0000256" key="9">
    <source>
        <dbReference type="ARBA" id="ARBA00023295"/>
    </source>
</evidence>
<name>A0A1V6SQ14_9EURO</name>
<dbReference type="InterPro" id="IPR017853">
    <property type="entry name" value="GH"/>
</dbReference>
<evidence type="ECO:0000256" key="6">
    <source>
        <dbReference type="ARBA" id="ARBA00023024"/>
    </source>
</evidence>
<dbReference type="SUPFAM" id="SSF51445">
    <property type="entry name" value="(Trans)glycosidases"/>
    <property type="match status" value="1"/>
</dbReference>
<evidence type="ECO:0000256" key="12">
    <source>
        <dbReference type="RuleBase" id="RU000489"/>
    </source>
</evidence>
<dbReference type="OrthoDB" id="73875at2759"/>
<keyword evidence="7" id="KW-0843">Virulence</keyword>
<evidence type="ECO:0000259" key="15">
    <source>
        <dbReference type="PROSITE" id="PS51910"/>
    </source>
</evidence>
<proteinExistence type="inferred from homology"/>
<dbReference type="PANTHER" id="PTHR11177:SF333">
    <property type="entry name" value="CHITINASE"/>
    <property type="match status" value="1"/>
</dbReference>
<dbReference type="InterPro" id="IPR036861">
    <property type="entry name" value="Endochitinase-like_sf"/>
</dbReference>
<evidence type="ECO:0000256" key="5">
    <source>
        <dbReference type="ARBA" id="ARBA00022801"/>
    </source>
</evidence>
<dbReference type="InterPro" id="IPR001002">
    <property type="entry name" value="Chitin-bd_1"/>
</dbReference>
<keyword evidence="6" id="KW-0146">Chitin degradation</keyword>
<dbReference type="AlphaFoldDB" id="A0A1V6SQ14"/>
<feature type="disulfide bond" evidence="11">
    <location>
        <begin position="102"/>
        <end position="116"/>
    </location>
</feature>
<keyword evidence="5 12" id="KW-0378">Hydrolase</keyword>
<comment type="similarity">
    <text evidence="2">Belongs to the glycosyl hydrolase 18 family. Chitinase class V subfamily.</text>
</comment>
<gene>
    <name evidence="16" type="ORF">PENSTE_c025G04093</name>
</gene>
<keyword evidence="11" id="KW-1015">Disulfide bond</keyword>
<comment type="caution">
    <text evidence="11">Lacks conserved residue(s) required for the propagation of feature annotation.</text>
</comment>
<protein>
    <recommendedName>
        <fullName evidence="3">chitinase</fullName>
        <ecNumber evidence="3">3.2.1.14</ecNumber>
    </recommendedName>
</protein>
<comment type="caution">
    <text evidence="16">The sequence shown here is derived from an EMBL/GenBank/DDBJ whole genome shotgun (WGS) entry which is preliminary data.</text>
</comment>
<comment type="catalytic activity">
    <reaction evidence="1">
        <text>Random endo-hydrolysis of N-acetyl-beta-D-glucosaminide (1-&gt;4)-beta-linkages in chitin and chitodextrins.</text>
        <dbReference type="EC" id="3.2.1.14"/>
    </reaction>
</comment>
<accession>A0A1V6SQ14</accession>
<dbReference type="InterPro" id="IPR029070">
    <property type="entry name" value="Chitinase_insertion_sf"/>
</dbReference>
<feature type="compositionally biased region" description="Polar residues" evidence="13">
    <location>
        <begin position="749"/>
        <end position="759"/>
    </location>
</feature>
<evidence type="ECO:0000313" key="16">
    <source>
        <dbReference type="EMBL" id="OQE16147.1"/>
    </source>
</evidence>
<feature type="compositionally biased region" description="Basic and acidic residues" evidence="13">
    <location>
        <begin position="760"/>
        <end position="775"/>
    </location>
</feature>
<feature type="region of interest" description="Disordered" evidence="13">
    <location>
        <begin position="738"/>
        <end position="782"/>
    </location>
</feature>
<evidence type="ECO:0000256" key="1">
    <source>
        <dbReference type="ARBA" id="ARBA00000822"/>
    </source>
</evidence>
<dbReference type="GO" id="GO:0006032">
    <property type="term" value="P:chitin catabolic process"/>
    <property type="evidence" value="ECO:0007669"/>
    <property type="project" value="UniProtKB-KW"/>
</dbReference>
<dbReference type="Pfam" id="PF00187">
    <property type="entry name" value="Chitin_bind_1"/>
    <property type="match status" value="1"/>
</dbReference>
<evidence type="ECO:0000256" key="3">
    <source>
        <dbReference type="ARBA" id="ARBA00012729"/>
    </source>
</evidence>
<keyword evidence="4 11" id="KW-0147">Chitin-binding</keyword>
<evidence type="ECO:0000256" key="10">
    <source>
        <dbReference type="ARBA" id="ARBA00023326"/>
    </source>
</evidence>